<reference evidence="4" key="1">
    <citation type="journal article" date="2021" name="PeerJ">
        <title>Extensive microbial diversity within the chicken gut microbiome revealed by metagenomics and culture.</title>
        <authorList>
            <person name="Gilroy R."/>
            <person name="Ravi A."/>
            <person name="Getino M."/>
            <person name="Pursley I."/>
            <person name="Horton D.L."/>
            <person name="Alikhan N.F."/>
            <person name="Baker D."/>
            <person name="Gharbi K."/>
            <person name="Hall N."/>
            <person name="Watson M."/>
            <person name="Adriaenssens E.M."/>
            <person name="Foster-Nyarko E."/>
            <person name="Jarju S."/>
            <person name="Secka A."/>
            <person name="Antonio M."/>
            <person name="Oren A."/>
            <person name="Chaudhuri R.R."/>
            <person name="La Ragione R."/>
            <person name="Hildebrand F."/>
            <person name="Pallen M.J."/>
        </authorList>
    </citation>
    <scope>NUCLEOTIDE SEQUENCE</scope>
    <source>
        <strain evidence="4">ChiHecec3B27-8219</strain>
    </source>
</reference>
<feature type="domain" description="Glycosyl transferase family 1" evidence="3">
    <location>
        <begin position="61"/>
        <end position="224"/>
    </location>
</feature>
<reference evidence="4" key="2">
    <citation type="submission" date="2021-04" db="EMBL/GenBank/DDBJ databases">
        <authorList>
            <person name="Gilroy R."/>
        </authorList>
    </citation>
    <scope>NUCLEOTIDE SEQUENCE</scope>
    <source>
        <strain evidence="4">ChiHecec3B27-8219</strain>
    </source>
</reference>
<proteinExistence type="predicted"/>
<dbReference type="Pfam" id="PF00534">
    <property type="entry name" value="Glycos_transf_1"/>
    <property type="match status" value="1"/>
</dbReference>
<accession>A0A9D2JVA5</accession>
<keyword evidence="1" id="KW-0328">Glycosyltransferase</keyword>
<dbReference type="CDD" id="cd03801">
    <property type="entry name" value="GT4_PimA-like"/>
    <property type="match status" value="1"/>
</dbReference>
<name>A0A9D2JVA5_9BACT</name>
<dbReference type="Proteomes" id="UP000824055">
    <property type="component" value="Unassembled WGS sequence"/>
</dbReference>
<evidence type="ECO:0000256" key="1">
    <source>
        <dbReference type="ARBA" id="ARBA00022676"/>
    </source>
</evidence>
<protein>
    <submittedName>
        <fullName evidence="4">Glycosyltransferase family 4 protein</fullName>
    </submittedName>
</protein>
<evidence type="ECO:0000313" key="4">
    <source>
        <dbReference type="EMBL" id="HIZ68601.1"/>
    </source>
</evidence>
<dbReference type="PANTHER" id="PTHR12526:SF629">
    <property type="entry name" value="TEICHURONIC ACID BIOSYNTHESIS GLYCOSYLTRANSFERASE TUAH-RELATED"/>
    <property type="match status" value="1"/>
</dbReference>
<evidence type="ECO:0000256" key="2">
    <source>
        <dbReference type="ARBA" id="ARBA00022679"/>
    </source>
</evidence>
<evidence type="ECO:0000259" key="3">
    <source>
        <dbReference type="Pfam" id="PF00534"/>
    </source>
</evidence>
<dbReference type="AlphaFoldDB" id="A0A9D2JVA5"/>
<organism evidence="4 5">
    <name type="scientific">Candidatus Prevotella avicola</name>
    <dbReference type="NCBI Taxonomy" id="2838738"/>
    <lineage>
        <taxon>Bacteria</taxon>
        <taxon>Pseudomonadati</taxon>
        <taxon>Bacteroidota</taxon>
        <taxon>Bacteroidia</taxon>
        <taxon>Bacteroidales</taxon>
        <taxon>Prevotellaceae</taxon>
        <taxon>Prevotella</taxon>
    </lineage>
</organism>
<dbReference type="Gene3D" id="3.40.50.2000">
    <property type="entry name" value="Glycogen Phosphorylase B"/>
    <property type="match status" value="2"/>
</dbReference>
<dbReference type="EMBL" id="DXBE01000019">
    <property type="protein sequence ID" value="HIZ68601.1"/>
    <property type="molecule type" value="Genomic_DNA"/>
</dbReference>
<dbReference type="SUPFAM" id="SSF53756">
    <property type="entry name" value="UDP-Glycosyltransferase/glycogen phosphorylase"/>
    <property type="match status" value="1"/>
</dbReference>
<dbReference type="PANTHER" id="PTHR12526">
    <property type="entry name" value="GLYCOSYLTRANSFERASE"/>
    <property type="match status" value="1"/>
</dbReference>
<keyword evidence="2" id="KW-0808">Transferase</keyword>
<dbReference type="GO" id="GO:0016757">
    <property type="term" value="F:glycosyltransferase activity"/>
    <property type="evidence" value="ECO:0007669"/>
    <property type="project" value="UniProtKB-KW"/>
</dbReference>
<sequence length="254" mass="28528">MKIKSLFYLMLERSLAPLADKIVCISEAEKASALRNKVAGEEKLALVPNGIDVAKVVNAKARNRSELGIKEDAFVMGMIGRLSPQKAPDVFIRAANLIKESVPNAAFIIVGDGEKREETEEYARKHGIQLFVTGWTEEPYSYLKIFDVAVLLSRWEGFGLAIVEYMAAGKNVVATRTDAIPTLIDDAKDGLLVEVDNPEDVREKVLWLRQHPKEAENMRKRAYRKAVELYDISRVADQHVELFVNLRKRDGGNM</sequence>
<gene>
    <name evidence="4" type="ORF">H9966_01760</name>
</gene>
<evidence type="ECO:0000313" key="5">
    <source>
        <dbReference type="Proteomes" id="UP000824055"/>
    </source>
</evidence>
<comment type="caution">
    <text evidence="4">The sequence shown here is derived from an EMBL/GenBank/DDBJ whole genome shotgun (WGS) entry which is preliminary data.</text>
</comment>
<dbReference type="InterPro" id="IPR001296">
    <property type="entry name" value="Glyco_trans_1"/>
</dbReference>